<dbReference type="STRING" id="642780.SAMN04488570_1294"/>
<dbReference type="Proteomes" id="UP000198859">
    <property type="component" value="Chromosome I"/>
</dbReference>
<organism evidence="7 8">
    <name type="scientific">Nocardioides scoriae</name>
    <dbReference type="NCBI Taxonomy" id="642780"/>
    <lineage>
        <taxon>Bacteria</taxon>
        <taxon>Bacillati</taxon>
        <taxon>Actinomycetota</taxon>
        <taxon>Actinomycetes</taxon>
        <taxon>Propionibacteriales</taxon>
        <taxon>Nocardioidaceae</taxon>
        <taxon>Nocardioides</taxon>
    </lineage>
</organism>
<reference evidence="8" key="1">
    <citation type="submission" date="2016-10" db="EMBL/GenBank/DDBJ databases">
        <authorList>
            <person name="Varghese N."/>
            <person name="Submissions S."/>
        </authorList>
    </citation>
    <scope>NUCLEOTIDE SEQUENCE [LARGE SCALE GENOMIC DNA]</scope>
    <source>
        <strain evidence="8">DSM 22127</strain>
    </source>
</reference>
<evidence type="ECO:0000256" key="1">
    <source>
        <dbReference type="ARBA" id="ARBA00004141"/>
    </source>
</evidence>
<evidence type="ECO:0000256" key="4">
    <source>
        <dbReference type="ARBA" id="ARBA00022989"/>
    </source>
</evidence>
<keyword evidence="5 6" id="KW-0472">Membrane</keyword>
<dbReference type="GO" id="GO:0015171">
    <property type="term" value="F:amino acid transmembrane transporter activity"/>
    <property type="evidence" value="ECO:0007669"/>
    <property type="project" value="TreeGrafter"/>
</dbReference>
<evidence type="ECO:0000313" key="7">
    <source>
        <dbReference type="EMBL" id="SDS17295.1"/>
    </source>
</evidence>
<gene>
    <name evidence="7" type="ORF">SAMN04488570_1294</name>
</gene>
<feature type="transmembrane region" description="Helical" evidence="6">
    <location>
        <begin position="282"/>
        <end position="306"/>
    </location>
</feature>
<dbReference type="RefSeq" id="WP_091727434.1">
    <property type="nucleotide sequence ID" value="NZ_LT629757.1"/>
</dbReference>
<dbReference type="PANTHER" id="PTHR43243">
    <property type="entry name" value="INNER MEMBRANE TRANSPORTER YGJI-RELATED"/>
    <property type="match status" value="1"/>
</dbReference>
<comment type="subcellular location">
    <subcellularLocation>
        <location evidence="1">Membrane</location>
        <topology evidence="1">Multi-pass membrane protein</topology>
    </subcellularLocation>
</comment>
<feature type="transmembrane region" description="Helical" evidence="6">
    <location>
        <begin position="403"/>
        <end position="423"/>
    </location>
</feature>
<feature type="transmembrane region" description="Helical" evidence="6">
    <location>
        <begin position="376"/>
        <end position="397"/>
    </location>
</feature>
<feature type="transmembrane region" description="Helical" evidence="6">
    <location>
        <begin position="326"/>
        <end position="355"/>
    </location>
</feature>
<evidence type="ECO:0000256" key="5">
    <source>
        <dbReference type="ARBA" id="ARBA00023136"/>
    </source>
</evidence>
<feature type="transmembrane region" description="Helical" evidence="6">
    <location>
        <begin position="183"/>
        <end position="205"/>
    </location>
</feature>
<dbReference type="OrthoDB" id="9762947at2"/>
<feature type="transmembrane region" description="Helical" evidence="6">
    <location>
        <begin position="435"/>
        <end position="454"/>
    </location>
</feature>
<keyword evidence="2" id="KW-0813">Transport</keyword>
<feature type="transmembrane region" description="Helical" evidence="6">
    <location>
        <begin position="60"/>
        <end position="83"/>
    </location>
</feature>
<sequence>MDLLRTKSVEQSLSDTEDPDFKLKRNLTALDLTVFGIGVIIGAGIFTLTGKAAQQYAGPAVVFSFVIAAVCCGLAALCYAEFASTVPVSGSAYTFSYATLGELVAWIIGWDLILELMLGASVVAQGWSQYFVNFLDAIGLGWPDAIGPAAESGWGHVNLAAFLLVAVLTALIAVGIKESLRVNLVLVGVKLFIVLFVIVAGLFFVKGGNYTPFVPPSAGSQDASGITQPLFQWIFGFEAQTYGILGIVSGASIVFFAYIGFDVVATTAEEAKNPQKDLPRGIIGSLVICTFLYVAVALVITGMVRYDRIDPNAALATAFQDVGKDGFATLISAGAVAGLTTVVMTLMIGAVRVLFSMSRDGLLPRAFAKTSKRTGTPVTITLTIGTAVALVASLTPIGDLEEMVNIGTLTAFALVSLAVPILRRTRPDLERSFKVPFSPVLPILAAVVCVYLALNLSIETWLRFLIWMALGFAIYFAYGYKHSRVGLADGAPPVDHAAARSGQGHDRTPD</sequence>
<name>A0A1H1Q1J2_9ACTN</name>
<feature type="transmembrane region" description="Helical" evidence="6">
    <location>
        <begin position="27"/>
        <end position="48"/>
    </location>
</feature>
<evidence type="ECO:0000313" key="8">
    <source>
        <dbReference type="Proteomes" id="UP000198859"/>
    </source>
</evidence>
<evidence type="ECO:0000256" key="6">
    <source>
        <dbReference type="SAM" id="Phobius"/>
    </source>
</evidence>
<dbReference type="GO" id="GO:0016020">
    <property type="term" value="C:membrane"/>
    <property type="evidence" value="ECO:0007669"/>
    <property type="project" value="UniProtKB-SubCell"/>
</dbReference>
<protein>
    <submittedName>
        <fullName evidence="7">Amino acid/polyamine/organocation transporter, APC superfamily</fullName>
    </submittedName>
</protein>
<keyword evidence="4 6" id="KW-1133">Transmembrane helix</keyword>
<feature type="transmembrane region" description="Helical" evidence="6">
    <location>
        <begin position="460"/>
        <end position="478"/>
    </location>
</feature>
<dbReference type="Pfam" id="PF13520">
    <property type="entry name" value="AA_permease_2"/>
    <property type="match status" value="1"/>
</dbReference>
<feature type="transmembrane region" description="Helical" evidence="6">
    <location>
        <begin position="156"/>
        <end position="176"/>
    </location>
</feature>
<feature type="transmembrane region" description="Helical" evidence="6">
    <location>
        <begin position="103"/>
        <end position="123"/>
    </location>
</feature>
<feature type="transmembrane region" description="Helical" evidence="6">
    <location>
        <begin position="239"/>
        <end position="261"/>
    </location>
</feature>
<keyword evidence="3 6" id="KW-0812">Transmembrane</keyword>
<dbReference type="InterPro" id="IPR002293">
    <property type="entry name" value="AA/rel_permease1"/>
</dbReference>
<dbReference type="EMBL" id="LT629757">
    <property type="protein sequence ID" value="SDS17295.1"/>
    <property type="molecule type" value="Genomic_DNA"/>
</dbReference>
<dbReference type="AlphaFoldDB" id="A0A1H1Q1J2"/>
<dbReference type="PIRSF" id="PIRSF006060">
    <property type="entry name" value="AA_transporter"/>
    <property type="match status" value="1"/>
</dbReference>
<accession>A0A1H1Q1J2</accession>
<dbReference type="PANTHER" id="PTHR43243:SF4">
    <property type="entry name" value="CATIONIC AMINO ACID TRANSPORTER 4"/>
    <property type="match status" value="1"/>
</dbReference>
<evidence type="ECO:0000256" key="3">
    <source>
        <dbReference type="ARBA" id="ARBA00022692"/>
    </source>
</evidence>
<evidence type="ECO:0000256" key="2">
    <source>
        <dbReference type="ARBA" id="ARBA00022448"/>
    </source>
</evidence>
<dbReference type="Gene3D" id="1.20.1740.10">
    <property type="entry name" value="Amino acid/polyamine transporter I"/>
    <property type="match status" value="1"/>
</dbReference>
<keyword evidence="8" id="KW-1185">Reference proteome</keyword>
<proteinExistence type="predicted"/>